<dbReference type="Proteomes" id="UP000837801">
    <property type="component" value="Unassembled WGS sequence"/>
</dbReference>
<protein>
    <recommendedName>
        <fullName evidence="4">N-acetyltransferase</fullName>
    </recommendedName>
</protein>
<name>A0A9P0QM95_9ASCO</name>
<sequence>MSTEVAPPITESSNTNDEGEKPDSISFSPKDHIKTLTMADCKKAAITLFEAFRSDDLANMLTSHMEDQRRRDKIELKLYEAYVAQHIYKGLCLGMGETEDRFESVAVWALPDSEHSGIESCATLMESGFYKVWLACDEGARQKIFKGMMPLLTDTYERILSTDTRFIGKNVYTLVYLGSIKAARGKGNSRKMFQYMFDNYIDASPNNIGYLESSSVNNIPIYNKFDFKCYEDIVLGNTIDGVAGKDYAVMNVMIRGSFGHDWTNDENLNNSTKGKL</sequence>
<dbReference type="Gene3D" id="3.40.630.30">
    <property type="match status" value="1"/>
</dbReference>
<dbReference type="PANTHER" id="PTHR42791">
    <property type="entry name" value="GNAT FAMILY ACETYLTRANSFERASE"/>
    <property type="match status" value="1"/>
</dbReference>
<evidence type="ECO:0000313" key="2">
    <source>
        <dbReference type="EMBL" id="CAH2351296.1"/>
    </source>
</evidence>
<comment type="caution">
    <text evidence="2">The sequence shown here is derived from an EMBL/GenBank/DDBJ whole genome shotgun (WGS) entry which is preliminary data.</text>
</comment>
<dbReference type="PANTHER" id="PTHR42791:SF1">
    <property type="entry name" value="N-ACETYLTRANSFERASE DOMAIN-CONTAINING PROTEIN"/>
    <property type="match status" value="1"/>
</dbReference>
<organism evidence="2 3">
    <name type="scientific">[Candida] railenensis</name>
    <dbReference type="NCBI Taxonomy" id="45579"/>
    <lineage>
        <taxon>Eukaryota</taxon>
        <taxon>Fungi</taxon>
        <taxon>Dikarya</taxon>
        <taxon>Ascomycota</taxon>
        <taxon>Saccharomycotina</taxon>
        <taxon>Pichiomycetes</taxon>
        <taxon>Debaryomycetaceae</taxon>
        <taxon>Kurtzmaniella</taxon>
    </lineage>
</organism>
<accession>A0A9P0QM95</accession>
<feature type="region of interest" description="Disordered" evidence="1">
    <location>
        <begin position="1"/>
        <end position="28"/>
    </location>
</feature>
<dbReference type="EMBL" id="CAKXYY010000003">
    <property type="protein sequence ID" value="CAH2351296.1"/>
    <property type="molecule type" value="Genomic_DNA"/>
</dbReference>
<evidence type="ECO:0008006" key="4">
    <source>
        <dbReference type="Google" id="ProtNLM"/>
    </source>
</evidence>
<gene>
    <name evidence="2" type="ORF">CLIB1423_03S03070</name>
</gene>
<evidence type="ECO:0000313" key="3">
    <source>
        <dbReference type="Proteomes" id="UP000837801"/>
    </source>
</evidence>
<reference evidence="2" key="1">
    <citation type="submission" date="2022-03" db="EMBL/GenBank/DDBJ databases">
        <authorList>
            <person name="Legras J.-L."/>
            <person name="Devillers H."/>
            <person name="Grondin C."/>
        </authorList>
    </citation>
    <scope>NUCLEOTIDE SEQUENCE</scope>
    <source>
        <strain evidence="2">CLIB 1423</strain>
    </source>
</reference>
<keyword evidence="3" id="KW-1185">Reference proteome</keyword>
<proteinExistence type="predicted"/>
<dbReference type="AlphaFoldDB" id="A0A9P0QM95"/>
<dbReference type="OrthoDB" id="410198at2759"/>
<feature type="compositionally biased region" description="Basic and acidic residues" evidence="1">
    <location>
        <begin position="18"/>
        <end position="28"/>
    </location>
</feature>
<evidence type="ECO:0000256" key="1">
    <source>
        <dbReference type="SAM" id="MobiDB-lite"/>
    </source>
</evidence>
<dbReference type="InterPro" id="IPR052523">
    <property type="entry name" value="Trichothecene_AcTrans"/>
</dbReference>